<dbReference type="CDD" id="cd06170">
    <property type="entry name" value="LuxR_C_like"/>
    <property type="match status" value="1"/>
</dbReference>
<dbReference type="Gene3D" id="3.40.50.2300">
    <property type="match status" value="1"/>
</dbReference>
<dbReference type="InterPro" id="IPR011006">
    <property type="entry name" value="CheY-like_superfamily"/>
</dbReference>
<name>A0A3A3ESU5_9GAMM</name>
<evidence type="ECO:0000256" key="1">
    <source>
        <dbReference type="ARBA" id="ARBA00022553"/>
    </source>
</evidence>
<dbReference type="GO" id="GO:0000160">
    <property type="term" value="P:phosphorelay signal transduction system"/>
    <property type="evidence" value="ECO:0007669"/>
    <property type="project" value="InterPro"/>
</dbReference>
<dbReference type="InterPro" id="IPR001789">
    <property type="entry name" value="Sig_transdc_resp-reg_receiver"/>
</dbReference>
<dbReference type="PROSITE" id="PS50043">
    <property type="entry name" value="HTH_LUXR_2"/>
    <property type="match status" value="1"/>
</dbReference>
<dbReference type="GO" id="GO:0006355">
    <property type="term" value="P:regulation of DNA-templated transcription"/>
    <property type="evidence" value="ECO:0007669"/>
    <property type="project" value="InterPro"/>
</dbReference>
<reference evidence="6 7" key="1">
    <citation type="submission" date="2018-09" db="EMBL/GenBank/DDBJ databases">
        <title>Identification of marine bacteria producing industrial enzymes.</title>
        <authorList>
            <person name="Cheng T.H."/>
            <person name="Saidin J."/>
            <person name="Muhd D.D."/>
            <person name="Isa M.N.M."/>
            <person name="Bakar M.F.A."/>
            <person name="Ismail N."/>
        </authorList>
    </citation>
    <scope>NUCLEOTIDE SEQUENCE [LARGE SCALE GENOMIC DNA]</scope>
    <source>
        <strain evidence="6 7">MNAD 1.6</strain>
    </source>
</reference>
<gene>
    <name evidence="6" type="ORF">D4741_03325</name>
</gene>
<dbReference type="SMART" id="SM00448">
    <property type="entry name" value="REC"/>
    <property type="match status" value="1"/>
</dbReference>
<dbReference type="PANTHER" id="PTHR45566">
    <property type="entry name" value="HTH-TYPE TRANSCRIPTIONAL REGULATOR YHJB-RELATED"/>
    <property type="match status" value="1"/>
</dbReference>
<sequence length="204" mass="22514">MSIGNNILLVDDHPMVATAIKMVLAKSTLVNEVQSVGSQKEALQFLKSNNVALAILDIELEDSDGFSLYKRAVSSGFTGKVLFLSAKQDKHIIRTAAKLGAQGFVNKAESLEDISSAVEMILRGYTFFPQEHLIASEKDIDELLTERELAVMNYLLQGLSNKDIGEKLFISNKTVSTYKAKIFEKLEVDSIISLAKLVKDRAVF</sequence>
<dbReference type="SUPFAM" id="SSF52172">
    <property type="entry name" value="CheY-like"/>
    <property type="match status" value="1"/>
</dbReference>
<accession>A0A3A3ESU5</accession>
<dbReference type="RefSeq" id="WP_119852007.1">
    <property type="nucleotide sequence ID" value="NZ_QYSE01000001.1"/>
</dbReference>
<dbReference type="SUPFAM" id="SSF46894">
    <property type="entry name" value="C-terminal effector domain of the bipartite response regulators"/>
    <property type="match status" value="1"/>
</dbReference>
<organism evidence="6 7">
    <name type="scientific">Pseudoalteromonas gelatinilytica</name>
    <dbReference type="NCBI Taxonomy" id="1703256"/>
    <lineage>
        <taxon>Bacteria</taxon>
        <taxon>Pseudomonadati</taxon>
        <taxon>Pseudomonadota</taxon>
        <taxon>Gammaproteobacteria</taxon>
        <taxon>Alteromonadales</taxon>
        <taxon>Pseudoalteromonadaceae</taxon>
        <taxon>Pseudoalteromonas</taxon>
    </lineage>
</organism>
<dbReference type="Pfam" id="PF00196">
    <property type="entry name" value="GerE"/>
    <property type="match status" value="1"/>
</dbReference>
<protein>
    <submittedName>
        <fullName evidence="6">DNA-binding response regulator</fullName>
    </submittedName>
</protein>
<dbReference type="Proteomes" id="UP000265938">
    <property type="component" value="Unassembled WGS sequence"/>
</dbReference>
<dbReference type="InterPro" id="IPR016032">
    <property type="entry name" value="Sig_transdc_resp-reg_C-effctor"/>
</dbReference>
<dbReference type="SMART" id="SM00421">
    <property type="entry name" value="HTH_LUXR"/>
    <property type="match status" value="1"/>
</dbReference>
<feature type="domain" description="HTH luxR-type" evidence="4">
    <location>
        <begin position="137"/>
        <end position="202"/>
    </location>
</feature>
<dbReference type="CDD" id="cd17535">
    <property type="entry name" value="REC_NarL-like"/>
    <property type="match status" value="1"/>
</dbReference>
<dbReference type="InterPro" id="IPR000792">
    <property type="entry name" value="Tscrpt_reg_LuxR_C"/>
</dbReference>
<dbReference type="Gene3D" id="1.10.10.10">
    <property type="entry name" value="Winged helix-like DNA-binding domain superfamily/Winged helix DNA-binding domain"/>
    <property type="match status" value="1"/>
</dbReference>
<feature type="domain" description="Response regulatory" evidence="5">
    <location>
        <begin position="6"/>
        <end position="122"/>
    </location>
</feature>
<dbReference type="InterPro" id="IPR051015">
    <property type="entry name" value="EvgA-like"/>
</dbReference>
<proteinExistence type="predicted"/>
<evidence type="ECO:0000313" key="6">
    <source>
        <dbReference type="EMBL" id="RJF37131.1"/>
    </source>
</evidence>
<evidence type="ECO:0000256" key="3">
    <source>
        <dbReference type="PROSITE-ProRule" id="PRU00169"/>
    </source>
</evidence>
<dbReference type="EMBL" id="QYSE01000001">
    <property type="protein sequence ID" value="RJF37131.1"/>
    <property type="molecule type" value="Genomic_DNA"/>
</dbReference>
<comment type="caution">
    <text evidence="6">The sequence shown here is derived from an EMBL/GenBank/DDBJ whole genome shotgun (WGS) entry which is preliminary data.</text>
</comment>
<dbReference type="InterPro" id="IPR058245">
    <property type="entry name" value="NreC/VraR/RcsB-like_REC"/>
</dbReference>
<dbReference type="PRINTS" id="PR00038">
    <property type="entry name" value="HTHLUXR"/>
</dbReference>
<dbReference type="AlphaFoldDB" id="A0A3A3ESU5"/>
<evidence type="ECO:0000259" key="5">
    <source>
        <dbReference type="PROSITE" id="PS50110"/>
    </source>
</evidence>
<dbReference type="PANTHER" id="PTHR45566:SF1">
    <property type="entry name" value="HTH-TYPE TRANSCRIPTIONAL REGULATOR YHJB-RELATED"/>
    <property type="match status" value="1"/>
</dbReference>
<dbReference type="Pfam" id="PF00072">
    <property type="entry name" value="Response_reg"/>
    <property type="match status" value="1"/>
</dbReference>
<keyword evidence="2 6" id="KW-0238">DNA-binding</keyword>
<evidence type="ECO:0000313" key="7">
    <source>
        <dbReference type="Proteomes" id="UP000265938"/>
    </source>
</evidence>
<evidence type="ECO:0000259" key="4">
    <source>
        <dbReference type="PROSITE" id="PS50043"/>
    </source>
</evidence>
<dbReference type="PROSITE" id="PS50110">
    <property type="entry name" value="RESPONSE_REGULATORY"/>
    <property type="match status" value="1"/>
</dbReference>
<keyword evidence="1 3" id="KW-0597">Phosphoprotein</keyword>
<evidence type="ECO:0000256" key="2">
    <source>
        <dbReference type="ARBA" id="ARBA00023125"/>
    </source>
</evidence>
<dbReference type="GO" id="GO:0003677">
    <property type="term" value="F:DNA binding"/>
    <property type="evidence" value="ECO:0007669"/>
    <property type="project" value="UniProtKB-KW"/>
</dbReference>
<dbReference type="InterPro" id="IPR036388">
    <property type="entry name" value="WH-like_DNA-bd_sf"/>
</dbReference>
<feature type="modified residue" description="4-aspartylphosphate" evidence="3">
    <location>
        <position position="57"/>
    </location>
</feature>